<organism evidence="2 3">
    <name type="scientific">Nocardia iowensis</name>
    <dbReference type="NCBI Taxonomy" id="204891"/>
    <lineage>
        <taxon>Bacteria</taxon>
        <taxon>Bacillati</taxon>
        <taxon>Actinomycetota</taxon>
        <taxon>Actinomycetes</taxon>
        <taxon>Mycobacteriales</taxon>
        <taxon>Nocardiaceae</taxon>
        <taxon>Nocardia</taxon>
    </lineage>
</organism>
<protein>
    <submittedName>
        <fullName evidence="2">Uncharacterized protein</fullName>
    </submittedName>
</protein>
<keyword evidence="1" id="KW-1133">Transmembrane helix</keyword>
<keyword evidence="1" id="KW-0812">Transmembrane</keyword>
<dbReference type="RefSeq" id="WP_218472732.1">
    <property type="nucleotide sequence ID" value="NZ_BAABJN010000009.1"/>
</dbReference>
<feature type="transmembrane region" description="Helical" evidence="1">
    <location>
        <begin position="15"/>
        <end position="40"/>
    </location>
</feature>
<evidence type="ECO:0000313" key="2">
    <source>
        <dbReference type="EMBL" id="QXN91883.1"/>
    </source>
</evidence>
<keyword evidence="3" id="KW-1185">Reference proteome</keyword>
<reference evidence="2 3" key="1">
    <citation type="submission" date="2021-07" db="EMBL/GenBank/DDBJ databases">
        <title>Whole Genome Sequence of Nocardia Iowensis.</title>
        <authorList>
            <person name="Lamm A."/>
            <person name="Collins-Fairclough A.M."/>
            <person name="Bunk B."/>
            <person name="Sproer C."/>
        </authorList>
    </citation>
    <scope>NUCLEOTIDE SEQUENCE [LARGE SCALE GENOMIC DNA]</scope>
    <source>
        <strain evidence="2 3">NRRL 5646</strain>
    </source>
</reference>
<accession>A0ABX8RQG6</accession>
<dbReference type="EMBL" id="CP078145">
    <property type="protein sequence ID" value="QXN91883.1"/>
    <property type="molecule type" value="Genomic_DNA"/>
</dbReference>
<evidence type="ECO:0000313" key="3">
    <source>
        <dbReference type="Proteomes" id="UP000694257"/>
    </source>
</evidence>
<gene>
    <name evidence="2" type="ORF">KV110_01430</name>
</gene>
<name>A0ABX8RQG6_NOCIO</name>
<keyword evidence="1" id="KW-0472">Membrane</keyword>
<dbReference type="Proteomes" id="UP000694257">
    <property type="component" value="Chromosome"/>
</dbReference>
<proteinExistence type="predicted"/>
<sequence>MPDLSHPDWGNTTQLLAVIVLTPVITLTVLTALTALVAVISSKKCGDRAIRVFESTLEALLWLMGAVLRVHRRQEPQRNRQPRNRFRR</sequence>
<evidence type="ECO:0000256" key="1">
    <source>
        <dbReference type="SAM" id="Phobius"/>
    </source>
</evidence>